<accession>A0ABV6CIK4</accession>
<keyword evidence="2" id="KW-1185">Reference proteome</keyword>
<reference evidence="1 2" key="1">
    <citation type="submission" date="2024-09" db="EMBL/GenBank/DDBJ databases">
        <authorList>
            <person name="Sun Q."/>
            <person name="Mori K."/>
        </authorList>
    </citation>
    <scope>NUCLEOTIDE SEQUENCE [LARGE SCALE GENOMIC DNA]</scope>
    <source>
        <strain evidence="1 2">CCM 7904</strain>
    </source>
</reference>
<evidence type="ECO:0000313" key="1">
    <source>
        <dbReference type="EMBL" id="MFC0200583.1"/>
    </source>
</evidence>
<dbReference type="RefSeq" id="WP_265507297.1">
    <property type="nucleotide sequence ID" value="NZ_JAOTBE010000028.1"/>
</dbReference>
<dbReference type="Proteomes" id="UP001589795">
    <property type="component" value="Unassembled WGS sequence"/>
</dbReference>
<protein>
    <submittedName>
        <fullName evidence="1">Uncharacterized protein</fullName>
    </submittedName>
</protein>
<evidence type="ECO:0000313" key="2">
    <source>
        <dbReference type="Proteomes" id="UP001589795"/>
    </source>
</evidence>
<name>A0ABV6CIK4_9RHOB</name>
<dbReference type="EMBL" id="JBHLWQ010000086">
    <property type="protein sequence ID" value="MFC0200583.1"/>
    <property type="molecule type" value="Genomic_DNA"/>
</dbReference>
<sequence length="365" mass="40748">MNKALLKTIRNRMPWAIASRAFRANGIPTSQGWDRTIGRLKSLKDDKLETIIESLLFEHALFGEKFTKFYSVTDKQKNKIREFIEGVDIPNNVFSAAFPKEVNKAAFENVTEPQVPVAKFSNGDGMCLVYTSEMKLTYREKLSAGDFGEAVSDILRGYDEIIGLKFRSVQLFNVIWISHFDNLLEVRVDNPQGMPSEASHQLHSLLKGMINNALGKNKLEFARDLFPLIDSIYNSEDGKVVELGFSTSTGSVKLEKMRRTKTCLREELYHVGGKRELKTRISPYKISVQWSFGGDDEAYRPELTLAGTSRGLNSIAAKQSAPQVTGASIANCIGAVDYEHVRERISAHLTKVSPASSEISQTAAE</sequence>
<organism evidence="1 2">
    <name type="scientific">Paracoccus rhizosphaerae</name>
    <dbReference type="NCBI Taxonomy" id="1133347"/>
    <lineage>
        <taxon>Bacteria</taxon>
        <taxon>Pseudomonadati</taxon>
        <taxon>Pseudomonadota</taxon>
        <taxon>Alphaproteobacteria</taxon>
        <taxon>Rhodobacterales</taxon>
        <taxon>Paracoccaceae</taxon>
        <taxon>Paracoccus</taxon>
    </lineage>
</organism>
<gene>
    <name evidence="1" type="ORF">ACFFIZ_09700</name>
</gene>
<comment type="caution">
    <text evidence="1">The sequence shown here is derived from an EMBL/GenBank/DDBJ whole genome shotgun (WGS) entry which is preliminary data.</text>
</comment>
<proteinExistence type="predicted"/>